<accession>E3QI17</accession>
<evidence type="ECO:0000313" key="1">
    <source>
        <dbReference type="EMBL" id="EFQ30505.1"/>
    </source>
</evidence>
<dbReference type="AlphaFoldDB" id="E3QI17"/>
<name>E3QI17_COLGM</name>
<dbReference type="EMBL" id="GG697349">
    <property type="protein sequence ID" value="EFQ30505.1"/>
    <property type="molecule type" value="Genomic_DNA"/>
</dbReference>
<dbReference type="HOGENOM" id="CLU_2223085_0_0_1"/>
<gene>
    <name evidence="1" type="ORF">GLRG_05649</name>
</gene>
<proteinExistence type="predicted"/>
<protein>
    <submittedName>
        <fullName evidence="1">Uncharacterized protein</fullName>
    </submittedName>
</protein>
<sequence length="106" mass="11928">MLQRHKAHLRRRLEPRGNFSHLGGISYQRTVSGKLVALAWMVDCSQISCYRSIALFAGLGHKRALPLCISCGRRRVPRPHVQRQLVGGSRHEVPDLASLQLGCHRP</sequence>
<dbReference type="VEuPathDB" id="FungiDB:GLRG_05649"/>
<keyword evidence="2" id="KW-1185">Reference proteome</keyword>
<dbReference type="RefSeq" id="XP_008094525.1">
    <property type="nucleotide sequence ID" value="XM_008096334.1"/>
</dbReference>
<evidence type="ECO:0000313" key="2">
    <source>
        <dbReference type="Proteomes" id="UP000008782"/>
    </source>
</evidence>
<organism evidence="2">
    <name type="scientific">Colletotrichum graminicola (strain M1.001 / M2 / FGSC 10212)</name>
    <name type="common">Maize anthracnose fungus</name>
    <name type="synonym">Glomerella graminicola</name>
    <dbReference type="NCBI Taxonomy" id="645133"/>
    <lineage>
        <taxon>Eukaryota</taxon>
        <taxon>Fungi</taxon>
        <taxon>Dikarya</taxon>
        <taxon>Ascomycota</taxon>
        <taxon>Pezizomycotina</taxon>
        <taxon>Sordariomycetes</taxon>
        <taxon>Hypocreomycetidae</taxon>
        <taxon>Glomerellales</taxon>
        <taxon>Glomerellaceae</taxon>
        <taxon>Colletotrichum</taxon>
        <taxon>Colletotrichum graminicola species complex</taxon>
    </lineage>
</organism>
<reference evidence="2" key="1">
    <citation type="journal article" date="2012" name="Nat. Genet.">
        <title>Lifestyle transitions in plant pathogenic Colletotrichum fungi deciphered by genome and transcriptome analyses.</title>
        <authorList>
            <person name="O'Connell R.J."/>
            <person name="Thon M.R."/>
            <person name="Hacquard S."/>
            <person name="Amyotte S.G."/>
            <person name="Kleemann J."/>
            <person name="Torres M.F."/>
            <person name="Damm U."/>
            <person name="Buiate E.A."/>
            <person name="Epstein L."/>
            <person name="Alkan N."/>
            <person name="Altmueller J."/>
            <person name="Alvarado-Balderrama L."/>
            <person name="Bauser C.A."/>
            <person name="Becker C."/>
            <person name="Birren B.W."/>
            <person name="Chen Z."/>
            <person name="Choi J."/>
            <person name="Crouch J.A."/>
            <person name="Duvick J.P."/>
            <person name="Farman M.A."/>
            <person name="Gan P."/>
            <person name="Heiman D."/>
            <person name="Henrissat B."/>
            <person name="Howard R.J."/>
            <person name="Kabbage M."/>
            <person name="Koch C."/>
            <person name="Kracher B."/>
            <person name="Kubo Y."/>
            <person name="Law A.D."/>
            <person name="Lebrun M.-H."/>
            <person name="Lee Y.-H."/>
            <person name="Miyara I."/>
            <person name="Moore N."/>
            <person name="Neumann U."/>
            <person name="Nordstroem K."/>
            <person name="Panaccione D.G."/>
            <person name="Panstruga R."/>
            <person name="Place M."/>
            <person name="Proctor R.H."/>
            <person name="Prusky D."/>
            <person name="Rech G."/>
            <person name="Reinhardt R."/>
            <person name="Rollins J.A."/>
            <person name="Rounsley S."/>
            <person name="Schardl C.L."/>
            <person name="Schwartz D.C."/>
            <person name="Shenoy N."/>
            <person name="Shirasu K."/>
            <person name="Sikhakolli U.R."/>
            <person name="Stueber K."/>
            <person name="Sukno S.A."/>
            <person name="Sweigard J.A."/>
            <person name="Takano Y."/>
            <person name="Takahara H."/>
            <person name="Trail F."/>
            <person name="van der Does H.C."/>
            <person name="Voll L.M."/>
            <person name="Will I."/>
            <person name="Young S."/>
            <person name="Zeng Q."/>
            <person name="Zhang J."/>
            <person name="Zhou S."/>
            <person name="Dickman M.B."/>
            <person name="Schulze-Lefert P."/>
            <person name="Ver Loren van Themaat E."/>
            <person name="Ma L.-J."/>
            <person name="Vaillancourt L.J."/>
        </authorList>
    </citation>
    <scope>NUCLEOTIDE SEQUENCE [LARGE SCALE GENOMIC DNA]</scope>
    <source>
        <strain evidence="2">M1.001 / M2 / FGSC 10212</strain>
    </source>
</reference>
<dbReference type="Proteomes" id="UP000008782">
    <property type="component" value="Unassembled WGS sequence"/>
</dbReference>
<dbReference type="GeneID" id="24411014"/>